<keyword evidence="1" id="KW-1133">Transmembrane helix</keyword>
<evidence type="ECO:0000313" key="2">
    <source>
        <dbReference type="EMBL" id="WAR27554.1"/>
    </source>
</evidence>
<dbReference type="EMBL" id="CP111026">
    <property type="protein sequence ID" value="WAR27554.1"/>
    <property type="molecule type" value="Genomic_DNA"/>
</dbReference>
<evidence type="ECO:0000313" key="3">
    <source>
        <dbReference type="Proteomes" id="UP001164746"/>
    </source>
</evidence>
<gene>
    <name evidence="2" type="ORF">MAR_013258</name>
</gene>
<organism evidence="2 3">
    <name type="scientific">Mya arenaria</name>
    <name type="common">Soft-shell clam</name>
    <dbReference type="NCBI Taxonomy" id="6604"/>
    <lineage>
        <taxon>Eukaryota</taxon>
        <taxon>Metazoa</taxon>
        <taxon>Spiralia</taxon>
        <taxon>Lophotrochozoa</taxon>
        <taxon>Mollusca</taxon>
        <taxon>Bivalvia</taxon>
        <taxon>Autobranchia</taxon>
        <taxon>Heteroconchia</taxon>
        <taxon>Euheterodonta</taxon>
        <taxon>Imparidentia</taxon>
        <taxon>Neoheterodontei</taxon>
        <taxon>Myida</taxon>
        <taxon>Myoidea</taxon>
        <taxon>Myidae</taxon>
        <taxon>Mya</taxon>
    </lineage>
</organism>
<accession>A0ABY7G210</accession>
<proteinExistence type="predicted"/>
<keyword evidence="1" id="KW-0812">Transmembrane</keyword>
<feature type="transmembrane region" description="Helical" evidence="1">
    <location>
        <begin position="12"/>
        <end position="34"/>
    </location>
</feature>
<protein>
    <submittedName>
        <fullName evidence="2">Uncharacterized protein</fullName>
    </submittedName>
</protein>
<keyword evidence="3" id="KW-1185">Reference proteome</keyword>
<keyword evidence="1" id="KW-0472">Membrane</keyword>
<dbReference type="Proteomes" id="UP001164746">
    <property type="component" value="Chromosome 15"/>
</dbReference>
<name>A0ABY7G210_MYAAR</name>
<reference evidence="2" key="1">
    <citation type="submission" date="2022-11" db="EMBL/GenBank/DDBJ databases">
        <title>Centuries of genome instability and evolution in soft-shell clam transmissible cancer (bioRxiv).</title>
        <authorList>
            <person name="Hart S.F.M."/>
            <person name="Yonemitsu M.A."/>
            <person name="Giersch R.M."/>
            <person name="Beal B.F."/>
            <person name="Arriagada G."/>
            <person name="Davis B.W."/>
            <person name="Ostrander E.A."/>
            <person name="Goff S.P."/>
            <person name="Metzger M.J."/>
        </authorList>
    </citation>
    <scope>NUCLEOTIDE SEQUENCE</scope>
    <source>
        <strain evidence="2">MELC-2E11</strain>
        <tissue evidence="2">Siphon/mantle</tissue>
    </source>
</reference>
<evidence type="ECO:0000256" key="1">
    <source>
        <dbReference type="SAM" id="Phobius"/>
    </source>
</evidence>
<sequence>MEITTVMVSPLQLTLVILGPASLLCSIAFLAFIIKVVLQTRHEDDGVDTSAEKHYASESLTYSVARNFENLATLKTLCKRPNAAE</sequence>